<accession>A0ABP1CNT9</accession>
<keyword evidence="7 13" id="KW-0812">Transmembrane</keyword>
<evidence type="ECO:0000256" key="7">
    <source>
        <dbReference type="ARBA" id="ARBA00022692"/>
    </source>
</evidence>
<comment type="subcellular location">
    <subcellularLocation>
        <location evidence="1">Endoplasmic reticulum membrane</location>
        <topology evidence="1">Single-pass membrane protein</topology>
    </subcellularLocation>
</comment>
<dbReference type="SUPFAM" id="SSF53756">
    <property type="entry name" value="UDP-Glycosyltransferase/glycogen phosphorylase"/>
    <property type="match status" value="1"/>
</dbReference>
<evidence type="ECO:0000256" key="13">
    <source>
        <dbReference type="SAM" id="Phobius"/>
    </source>
</evidence>
<evidence type="ECO:0000256" key="6">
    <source>
        <dbReference type="ARBA" id="ARBA00022679"/>
    </source>
</evidence>
<keyword evidence="16" id="KW-1185">Reference proteome</keyword>
<evidence type="ECO:0000259" key="14">
    <source>
        <dbReference type="Pfam" id="PF13579"/>
    </source>
</evidence>
<protein>
    <recommendedName>
        <fullName evidence="4">Chitobiosyldiphosphodolichol beta-mannosyltransferase</fullName>
        <ecNumber evidence="3">2.4.1.142</ecNumber>
    </recommendedName>
</protein>
<keyword evidence="5" id="KW-0328">Glycosyltransferase</keyword>
<sequence>MQSDLNFLRQDMEINIILQLLAILTFCFFVWQLVKQPLERPSLRSVAILVLGDIGRSPRMMYHAESFAENNFETYLIGNDGSKPVPSLLSIPHVHFLYLPNAPSTSGLPFILSAPRKIVHQVFSILNALLFRIPRPPEFIVVQNPPSIPTLALVWLVGELRGSKVIIDWHNLGYSILALKLGDTHPFVKLAKWFEAYFGRCAYAHLFVTNAMRDFLVREWHLQGHKVVLHDRPPAYFHRTSPSEMHELFLHLQPSFSAPSLQNFLPAANPPFSTPFTQTSSPHHSKHTPPSTLELEGEYDFSPMPHQRLDRPALLISSTSWTPDEDFSILLEALKLYEQKARDASTTGGGLPKVLMVVTGKGPERDKYMSEVAVLQKEWQWVRCVSMWLEPEDYPLLLGSADLGISLHSSSSALDLPMKVVDMFGCGLPVCALDFACLHELVQDGVNGLVFHNAQELATQLASLLASFPTSPTLASLRQSLEASGKGAGNWEWGSWSENWNRVMRPLVLRDVPLENT</sequence>
<dbReference type="InterPro" id="IPR026051">
    <property type="entry name" value="ALG1-like"/>
</dbReference>
<evidence type="ECO:0000256" key="3">
    <source>
        <dbReference type="ARBA" id="ARBA00012611"/>
    </source>
</evidence>
<keyword evidence="10 13" id="KW-0472">Membrane</keyword>
<keyword evidence="9 13" id="KW-1133">Transmembrane helix</keyword>
<evidence type="ECO:0000313" key="16">
    <source>
        <dbReference type="Proteomes" id="UP001497453"/>
    </source>
</evidence>
<feature type="domain" description="Glycosyltransferase subfamily 4-like N-terminal" evidence="14">
    <location>
        <begin position="65"/>
        <end position="228"/>
    </location>
</feature>
<reference evidence="16" key="1">
    <citation type="submission" date="2024-04" db="EMBL/GenBank/DDBJ databases">
        <authorList>
            <person name="Shaw F."/>
            <person name="Minotto A."/>
        </authorList>
    </citation>
    <scope>NUCLEOTIDE SEQUENCE [LARGE SCALE GENOMIC DNA]</scope>
</reference>
<evidence type="ECO:0000256" key="1">
    <source>
        <dbReference type="ARBA" id="ARBA00004389"/>
    </source>
</evidence>
<proteinExistence type="predicted"/>
<evidence type="ECO:0000256" key="5">
    <source>
        <dbReference type="ARBA" id="ARBA00022676"/>
    </source>
</evidence>
<keyword evidence="6" id="KW-0808">Transferase</keyword>
<evidence type="ECO:0000256" key="2">
    <source>
        <dbReference type="ARBA" id="ARBA00004922"/>
    </source>
</evidence>
<dbReference type="PANTHER" id="PTHR13036:SF0">
    <property type="entry name" value="CHITOBIOSYLDIPHOSPHODOLICHOL BETA-MANNOSYLTRANSFERASE"/>
    <property type="match status" value="1"/>
</dbReference>
<dbReference type="Pfam" id="PF13692">
    <property type="entry name" value="Glyco_trans_1_4"/>
    <property type="match status" value="1"/>
</dbReference>
<evidence type="ECO:0000256" key="10">
    <source>
        <dbReference type="ARBA" id="ARBA00023136"/>
    </source>
</evidence>
<name>A0ABP1CNT9_9APHY</name>
<evidence type="ECO:0000256" key="12">
    <source>
        <dbReference type="SAM" id="MobiDB-lite"/>
    </source>
</evidence>
<dbReference type="PANTHER" id="PTHR13036">
    <property type="entry name" value="BETA1,4 MANNOSYLTRANSFERASE"/>
    <property type="match status" value="1"/>
</dbReference>
<dbReference type="EC" id="2.4.1.142" evidence="3"/>
<dbReference type="Proteomes" id="UP001497453">
    <property type="component" value="Chromosome 1"/>
</dbReference>
<feature type="region of interest" description="Disordered" evidence="12">
    <location>
        <begin position="275"/>
        <end position="294"/>
    </location>
</feature>
<gene>
    <name evidence="15" type="ORF">GFSPODELE1_LOCUS1584</name>
</gene>
<organism evidence="15 16">
    <name type="scientific">Somion occarium</name>
    <dbReference type="NCBI Taxonomy" id="3059160"/>
    <lineage>
        <taxon>Eukaryota</taxon>
        <taxon>Fungi</taxon>
        <taxon>Dikarya</taxon>
        <taxon>Basidiomycota</taxon>
        <taxon>Agaricomycotina</taxon>
        <taxon>Agaricomycetes</taxon>
        <taxon>Polyporales</taxon>
        <taxon>Cerrenaceae</taxon>
        <taxon>Somion</taxon>
    </lineage>
</organism>
<evidence type="ECO:0000256" key="4">
    <source>
        <dbReference type="ARBA" id="ARBA00015841"/>
    </source>
</evidence>
<evidence type="ECO:0000256" key="8">
    <source>
        <dbReference type="ARBA" id="ARBA00022824"/>
    </source>
</evidence>
<evidence type="ECO:0000256" key="9">
    <source>
        <dbReference type="ARBA" id="ARBA00022989"/>
    </source>
</evidence>
<keyword evidence="8" id="KW-0256">Endoplasmic reticulum</keyword>
<evidence type="ECO:0000313" key="15">
    <source>
        <dbReference type="EMBL" id="CAL1697301.1"/>
    </source>
</evidence>
<dbReference type="InterPro" id="IPR028098">
    <property type="entry name" value="Glyco_trans_4-like_N"/>
</dbReference>
<comment type="pathway">
    <text evidence="2">Protein modification; protein glycosylation.</text>
</comment>
<dbReference type="EMBL" id="OZ037944">
    <property type="protein sequence ID" value="CAL1697301.1"/>
    <property type="molecule type" value="Genomic_DNA"/>
</dbReference>
<evidence type="ECO:0000256" key="11">
    <source>
        <dbReference type="ARBA" id="ARBA00024899"/>
    </source>
</evidence>
<feature type="transmembrane region" description="Helical" evidence="13">
    <location>
        <begin position="12"/>
        <end position="34"/>
    </location>
</feature>
<dbReference type="Gene3D" id="3.40.50.2000">
    <property type="entry name" value="Glycogen Phosphorylase B"/>
    <property type="match status" value="1"/>
</dbReference>
<dbReference type="Pfam" id="PF13579">
    <property type="entry name" value="Glyco_trans_4_4"/>
    <property type="match status" value="1"/>
</dbReference>
<comment type="function">
    <text evidence="11">Participates in the formation of the lipid-linked precursor oligosaccharide for N-glycosylation. Involved in assembling the dolichol-pyrophosphate-GlcNAc(2)-Man(5) intermediate on the cytoplasmic surface of the ER.</text>
</comment>